<accession>A0A448XPP3</accession>
<dbReference type="Proteomes" id="UP000784294">
    <property type="component" value="Unassembled WGS sequence"/>
</dbReference>
<comment type="caution">
    <text evidence="1">The sequence shown here is derived from an EMBL/GenBank/DDBJ whole genome shotgun (WGS) entry which is preliminary data.</text>
</comment>
<evidence type="ECO:0000313" key="2">
    <source>
        <dbReference type="Proteomes" id="UP000784294"/>
    </source>
</evidence>
<sequence>MATGRTANWLHVESAKAVVVVSPVSAGRTGAPLPSDGPKSSLFILDDEVDVRSWPLPDTSLFFTQTSDFSQPPSRHPENGQAQFRRSFIFSRLPPGNRSPGRSHPPRKSFLCFFSFHTSHVATNTGQQKRPH</sequence>
<organism evidence="1 2">
    <name type="scientific">Protopolystoma xenopodis</name>
    <dbReference type="NCBI Taxonomy" id="117903"/>
    <lineage>
        <taxon>Eukaryota</taxon>
        <taxon>Metazoa</taxon>
        <taxon>Spiralia</taxon>
        <taxon>Lophotrochozoa</taxon>
        <taxon>Platyhelminthes</taxon>
        <taxon>Monogenea</taxon>
        <taxon>Polyopisthocotylea</taxon>
        <taxon>Polystomatidea</taxon>
        <taxon>Polystomatidae</taxon>
        <taxon>Protopolystoma</taxon>
    </lineage>
</organism>
<gene>
    <name evidence="1" type="ORF">PXEA_LOCUS35220</name>
</gene>
<protein>
    <submittedName>
        <fullName evidence="1">Uncharacterized protein</fullName>
    </submittedName>
</protein>
<dbReference type="EMBL" id="CAAALY010271022">
    <property type="protein sequence ID" value="VEL41780.1"/>
    <property type="molecule type" value="Genomic_DNA"/>
</dbReference>
<keyword evidence="2" id="KW-1185">Reference proteome</keyword>
<evidence type="ECO:0000313" key="1">
    <source>
        <dbReference type="EMBL" id="VEL41780.1"/>
    </source>
</evidence>
<proteinExistence type="predicted"/>
<reference evidence="1" key="1">
    <citation type="submission" date="2018-11" db="EMBL/GenBank/DDBJ databases">
        <authorList>
            <consortium name="Pathogen Informatics"/>
        </authorList>
    </citation>
    <scope>NUCLEOTIDE SEQUENCE</scope>
</reference>
<dbReference type="AlphaFoldDB" id="A0A448XPP3"/>
<name>A0A448XPP3_9PLAT</name>